<dbReference type="GO" id="GO:0009246">
    <property type="term" value="P:enterobacterial common antigen biosynthetic process"/>
    <property type="evidence" value="ECO:0007669"/>
    <property type="project" value="UniProtKB-UniRule"/>
</dbReference>
<reference evidence="8" key="1">
    <citation type="journal article" date="2018" name="Genome Announc.">
        <title>Complete genome sequence of a Dickeya fangzhongdai type strain causing bleeding canker of pear tree trunks.</title>
        <authorList>
            <person name="Zhao Y."/>
            <person name="Tian Y."/>
            <person name="Li X."/>
            <person name="Hu B."/>
        </authorList>
    </citation>
    <scope>NUCLEOTIDE SEQUENCE [LARGE SCALE GENOMIC DNA]</scope>
    <source>
        <strain evidence="8">DSM 101947</strain>
    </source>
</reference>
<dbReference type="InterPro" id="IPR002797">
    <property type="entry name" value="Polysacc_synth"/>
</dbReference>
<sequence>MSLARASLWTAASTLVKIGAGLAVIKLLAVTFGPEGVGLAGNYRQLITVLGVMAGAGIANGVTRAVAAAPPDADRPSPLLGTAVSLSMGCSLLLTLALWLLAAPLSRLLFGDDAYQPAIRALAWLQLGLAGASLLLAILKGYQDARGNALAVMAGSLLGAVAYGVSVWFGAYTGALVGLALMPALACVPALVLLFRRTPLGLRALTPDWSWPLAGQLTRFSLMTLITAVTLPVGYVMMRNQLATHYTWQEVGVWQGVTTISDAWLQFITASFTVYLLPALARLQDKRAIRHEILSALRFVLPVAAAAGVAIWLLRDVAIHLLFSSAFSAMRDLFAWQLAGDVLKVGAYVFGYLVVARASLRFYLLAELGQFLLLTGFARWLIPLHGALGASQAYLATYAVYFLLCCGVFILYCRRA</sequence>
<comment type="subunit">
    <text evidence="6">Probably part of a complex composed of WzxE, WzyE and WzzE.</text>
</comment>
<feature type="transmembrane region" description="Helical" evidence="6">
    <location>
        <begin position="362"/>
        <end position="382"/>
    </location>
</feature>
<dbReference type="PANTHER" id="PTHR30250:SF30">
    <property type="entry name" value="LIPID III FLIPPASE"/>
    <property type="match status" value="1"/>
</dbReference>
<evidence type="ECO:0000313" key="7">
    <source>
        <dbReference type="EMBL" id="ATZ96232.1"/>
    </source>
</evidence>
<evidence type="ECO:0000256" key="2">
    <source>
        <dbReference type="ARBA" id="ARBA00022475"/>
    </source>
</evidence>
<dbReference type="Proteomes" id="UP000231901">
    <property type="component" value="Chromosome"/>
</dbReference>
<evidence type="ECO:0000256" key="4">
    <source>
        <dbReference type="ARBA" id="ARBA00022989"/>
    </source>
</evidence>
<evidence type="ECO:0000256" key="3">
    <source>
        <dbReference type="ARBA" id="ARBA00022692"/>
    </source>
</evidence>
<feature type="transmembrane region" description="Helical" evidence="6">
    <location>
        <begin position="263"/>
        <end position="281"/>
    </location>
</feature>
<evidence type="ECO:0000256" key="6">
    <source>
        <dbReference type="HAMAP-Rule" id="MF_02024"/>
    </source>
</evidence>
<dbReference type="GeneID" id="66566798"/>
<dbReference type="PANTHER" id="PTHR30250">
    <property type="entry name" value="PST FAMILY PREDICTED COLANIC ACID TRANSPORTER"/>
    <property type="match status" value="1"/>
</dbReference>
<feature type="transmembrane region" description="Helical" evidence="6">
    <location>
        <begin position="394"/>
        <end position="413"/>
    </location>
</feature>
<keyword evidence="5 6" id="KW-0472">Membrane</keyword>
<dbReference type="InterPro" id="IPR044550">
    <property type="entry name" value="WzxE"/>
</dbReference>
<evidence type="ECO:0000256" key="5">
    <source>
        <dbReference type="ARBA" id="ARBA00023136"/>
    </source>
</evidence>
<dbReference type="InterPro" id="IPR032896">
    <property type="entry name" value="WzxE_Proteobacteria"/>
</dbReference>
<protein>
    <recommendedName>
        <fullName evidence="6">Lipid III flippase</fullName>
    </recommendedName>
</protein>
<dbReference type="GO" id="GO:0005886">
    <property type="term" value="C:plasma membrane"/>
    <property type="evidence" value="ECO:0007669"/>
    <property type="project" value="UniProtKB-SubCell"/>
</dbReference>
<accession>A0A2K8QS35</accession>
<comment type="pathway">
    <text evidence="6">Bacterial outer membrane biogenesis; enterobacterial common antigen biosynthesis.</text>
</comment>
<dbReference type="Pfam" id="PF01943">
    <property type="entry name" value="Polysacc_synt"/>
    <property type="match status" value="1"/>
</dbReference>
<dbReference type="CDD" id="cd13125">
    <property type="entry name" value="MATE_like_10"/>
    <property type="match status" value="1"/>
</dbReference>
<keyword evidence="8" id="KW-1185">Reference proteome</keyword>
<feature type="transmembrane region" description="Helical" evidence="6">
    <location>
        <begin position="121"/>
        <end position="142"/>
    </location>
</feature>
<name>A0A2K8QS35_9GAMM</name>
<dbReference type="HAMAP" id="MF_02024">
    <property type="entry name" value="WzxE"/>
    <property type="match status" value="1"/>
</dbReference>
<dbReference type="EMBL" id="CP025003">
    <property type="protein sequence ID" value="ATZ96232.1"/>
    <property type="molecule type" value="Genomic_DNA"/>
</dbReference>
<comment type="similarity">
    <text evidence="6">Belongs to the polysaccharide transport (PST) (TC 2.A.66.2) family.</text>
</comment>
<keyword evidence="6" id="KW-0997">Cell inner membrane</keyword>
<organism evidence="7 8">
    <name type="scientific">Dickeya fangzhongdai</name>
    <dbReference type="NCBI Taxonomy" id="1778540"/>
    <lineage>
        <taxon>Bacteria</taxon>
        <taxon>Pseudomonadati</taxon>
        <taxon>Pseudomonadota</taxon>
        <taxon>Gammaproteobacteria</taxon>
        <taxon>Enterobacterales</taxon>
        <taxon>Pectobacteriaceae</taxon>
        <taxon>Dickeya</taxon>
    </lineage>
</organism>
<keyword evidence="2 6" id="KW-1003">Cell membrane</keyword>
<evidence type="ECO:0000313" key="8">
    <source>
        <dbReference type="Proteomes" id="UP000231901"/>
    </source>
</evidence>
<feature type="transmembrane region" description="Helical" evidence="6">
    <location>
        <begin position="293"/>
        <end position="314"/>
    </location>
</feature>
<dbReference type="UniPathway" id="UPA00566"/>
<feature type="transmembrane region" description="Helical" evidence="6">
    <location>
        <begin position="149"/>
        <end position="169"/>
    </location>
</feature>
<comment type="subcellular location">
    <subcellularLocation>
        <location evidence="6">Cell inner membrane</location>
        <topology evidence="6">Multi-pass membrane protein</topology>
    </subcellularLocation>
    <subcellularLocation>
        <location evidence="1">Cell membrane</location>
        <topology evidence="1">Multi-pass membrane protein</topology>
    </subcellularLocation>
</comment>
<dbReference type="KEGG" id="dfn:CVE23_20990"/>
<comment type="function">
    <text evidence="6">Mediates the transbilayer movement of Und-PP-GlcNAc-ManNAcA-Fuc4NAc (lipid III) from the inner to the outer leaflet of the cytoplasmic membrane during the assembly of enterobacterial common antigen (ECA).</text>
</comment>
<feature type="transmembrane region" description="Helical" evidence="6">
    <location>
        <begin position="79"/>
        <end position="101"/>
    </location>
</feature>
<dbReference type="InterPro" id="IPR050833">
    <property type="entry name" value="Poly_Biosynth_Transport"/>
</dbReference>
<dbReference type="NCBIfam" id="NF011679">
    <property type="entry name" value="PRK15099.1"/>
    <property type="match status" value="1"/>
</dbReference>
<keyword evidence="6" id="KW-0813">Transport</keyword>
<comment type="caution">
    <text evidence="6">Lacks conserved residue(s) required for the propagation of feature annotation.</text>
</comment>
<feature type="transmembrane region" description="Helical" evidence="6">
    <location>
        <begin position="47"/>
        <end position="67"/>
    </location>
</feature>
<proteinExistence type="inferred from homology"/>
<evidence type="ECO:0000256" key="1">
    <source>
        <dbReference type="ARBA" id="ARBA00004651"/>
    </source>
</evidence>
<feature type="transmembrane region" description="Helical" evidence="6">
    <location>
        <begin position="217"/>
        <end position="238"/>
    </location>
</feature>
<dbReference type="AlphaFoldDB" id="A0A2K8QS35"/>
<dbReference type="RefSeq" id="WP_100850278.1">
    <property type="nucleotide sequence ID" value="NZ_BMJF01000016.1"/>
</dbReference>
<keyword evidence="3 6" id="KW-0812">Transmembrane</keyword>
<gene>
    <name evidence="6" type="primary">wzxE</name>
    <name evidence="7" type="ORF">CVE23_20990</name>
</gene>
<feature type="transmembrane region" description="Helical" evidence="6">
    <location>
        <begin position="175"/>
        <end position="196"/>
    </location>
</feature>
<keyword evidence="4 6" id="KW-1133">Transmembrane helix</keyword>
<feature type="transmembrane region" description="Helical" evidence="6">
    <location>
        <begin position="334"/>
        <end position="355"/>
    </location>
</feature>